<reference evidence="6" key="1">
    <citation type="submission" date="2009-09" db="EMBL/GenBank/DDBJ databases">
        <title>The complete chromosome of Sebaldella termitidis ATCC 33386.</title>
        <authorList>
            <consortium name="US DOE Joint Genome Institute (JGI-PGF)"/>
            <person name="Lucas S."/>
            <person name="Copeland A."/>
            <person name="Lapidus A."/>
            <person name="Glavina del Rio T."/>
            <person name="Dalin E."/>
            <person name="Tice H."/>
            <person name="Bruce D."/>
            <person name="Goodwin L."/>
            <person name="Pitluck S."/>
            <person name="Kyrpides N."/>
            <person name="Mavromatis K."/>
            <person name="Ivanova N."/>
            <person name="Mikhailova N."/>
            <person name="Sims D."/>
            <person name="Meincke L."/>
            <person name="Brettin T."/>
            <person name="Detter J.C."/>
            <person name="Han C."/>
            <person name="Larimer F."/>
            <person name="Land M."/>
            <person name="Hauser L."/>
            <person name="Markowitz V."/>
            <person name="Cheng J.F."/>
            <person name="Hugenholtz P."/>
            <person name="Woyke T."/>
            <person name="Wu D."/>
            <person name="Eisen J.A."/>
        </authorList>
    </citation>
    <scope>NUCLEOTIDE SEQUENCE [LARGE SCALE GENOMIC DNA]</scope>
    <source>
        <strain evidence="6">ATCC 33386 / NCTC 11300</strain>
    </source>
</reference>
<accession>D1AHW2</accession>
<dbReference type="eggNOG" id="COG1609">
    <property type="taxonomic scope" value="Bacteria"/>
</dbReference>
<dbReference type="CDD" id="cd06284">
    <property type="entry name" value="PBP1_LacI-like"/>
    <property type="match status" value="1"/>
</dbReference>
<protein>
    <submittedName>
        <fullName evidence="5">Transcriptional regulator, LacI family</fullName>
    </submittedName>
</protein>
<dbReference type="InterPro" id="IPR028082">
    <property type="entry name" value="Peripla_BP_I"/>
</dbReference>
<dbReference type="InterPro" id="IPR000843">
    <property type="entry name" value="HTH_LacI"/>
</dbReference>
<dbReference type="SUPFAM" id="SSF53822">
    <property type="entry name" value="Periplasmic binding protein-like I"/>
    <property type="match status" value="1"/>
</dbReference>
<dbReference type="RefSeq" id="WP_012860942.1">
    <property type="nucleotide sequence ID" value="NC_013517.1"/>
</dbReference>
<keyword evidence="3" id="KW-0804">Transcription</keyword>
<dbReference type="Proteomes" id="UP000000845">
    <property type="component" value="Chromosome"/>
</dbReference>
<keyword evidence="1" id="KW-0805">Transcription regulation</keyword>
<dbReference type="Gene3D" id="3.40.50.2300">
    <property type="match status" value="2"/>
</dbReference>
<dbReference type="PANTHER" id="PTHR30146:SF109">
    <property type="entry name" value="HTH-TYPE TRANSCRIPTIONAL REGULATOR GALS"/>
    <property type="match status" value="1"/>
</dbReference>
<evidence type="ECO:0000259" key="4">
    <source>
        <dbReference type="PROSITE" id="PS50932"/>
    </source>
</evidence>
<dbReference type="AlphaFoldDB" id="D1AHW2"/>
<keyword evidence="2" id="KW-0238">DNA-binding</keyword>
<dbReference type="STRING" id="526218.Sterm_1484"/>
<dbReference type="SMART" id="SM00354">
    <property type="entry name" value="HTH_LACI"/>
    <property type="match status" value="1"/>
</dbReference>
<dbReference type="CDD" id="cd01392">
    <property type="entry name" value="HTH_LacI"/>
    <property type="match status" value="1"/>
</dbReference>
<proteinExistence type="predicted"/>
<name>D1AHW2_SEBTE</name>
<evidence type="ECO:0000256" key="3">
    <source>
        <dbReference type="ARBA" id="ARBA00023163"/>
    </source>
</evidence>
<dbReference type="GO" id="GO:0000976">
    <property type="term" value="F:transcription cis-regulatory region binding"/>
    <property type="evidence" value="ECO:0007669"/>
    <property type="project" value="TreeGrafter"/>
</dbReference>
<gene>
    <name evidence="5" type="ordered locus">Sterm_1484</name>
</gene>
<evidence type="ECO:0000313" key="6">
    <source>
        <dbReference type="Proteomes" id="UP000000845"/>
    </source>
</evidence>
<dbReference type="GO" id="GO:0003700">
    <property type="term" value="F:DNA-binding transcription factor activity"/>
    <property type="evidence" value="ECO:0007669"/>
    <property type="project" value="TreeGrafter"/>
</dbReference>
<dbReference type="SUPFAM" id="SSF47413">
    <property type="entry name" value="lambda repressor-like DNA-binding domains"/>
    <property type="match status" value="1"/>
</dbReference>
<dbReference type="HOGENOM" id="CLU_037628_6_1_0"/>
<sequence>MTGIKKVASLAGVSTATVSRVINKNQNVSEEKRLRVQKVLDELNYEVNYHAKSLREMRTGMLLFIVTNISNPFYAEIVKGAEEYAKTKNYNVLVCNGYSDRDIERKYFKFIENKLVDGAFIMDLAIEKDFLKDFSIKYPIIQCSEFYDDIGVPFVSIDHEKAAFEATSYLLETGFEKIFYVQTYGDFIFDKLRLAGYKRALAKFGRPFDERLIIKTDFNYSGGINAAKQILKSKIKKAGIFTVSDMIAISMVNYLNYKNVKIPENYSVIGFDDIELCNATYPGITTIHQPRIKIGKEACKLLINRILKLNTSNTIQNKFLPHKLIKRGTTF</sequence>
<dbReference type="InterPro" id="IPR001761">
    <property type="entry name" value="Peripla_BP/Lac1_sug-bd_dom"/>
</dbReference>
<dbReference type="PROSITE" id="PS50932">
    <property type="entry name" value="HTH_LACI_2"/>
    <property type="match status" value="1"/>
</dbReference>
<dbReference type="InterPro" id="IPR010982">
    <property type="entry name" value="Lambda_DNA-bd_dom_sf"/>
</dbReference>
<dbReference type="EMBL" id="CP001739">
    <property type="protein sequence ID" value="ACZ08346.1"/>
    <property type="molecule type" value="Genomic_DNA"/>
</dbReference>
<dbReference type="Gene3D" id="1.10.260.40">
    <property type="entry name" value="lambda repressor-like DNA-binding domains"/>
    <property type="match status" value="1"/>
</dbReference>
<evidence type="ECO:0000256" key="2">
    <source>
        <dbReference type="ARBA" id="ARBA00023125"/>
    </source>
</evidence>
<dbReference type="Pfam" id="PF00356">
    <property type="entry name" value="LacI"/>
    <property type="match status" value="1"/>
</dbReference>
<evidence type="ECO:0000313" key="5">
    <source>
        <dbReference type="EMBL" id="ACZ08346.1"/>
    </source>
</evidence>
<feature type="domain" description="HTH lacI-type" evidence="4">
    <location>
        <begin position="2"/>
        <end position="56"/>
    </location>
</feature>
<keyword evidence="6" id="KW-1185">Reference proteome</keyword>
<dbReference type="Pfam" id="PF00532">
    <property type="entry name" value="Peripla_BP_1"/>
    <property type="match status" value="1"/>
</dbReference>
<organism evidence="5 6">
    <name type="scientific">Sebaldella termitidis (strain ATCC 33386 / NCTC 11300)</name>
    <dbReference type="NCBI Taxonomy" id="526218"/>
    <lineage>
        <taxon>Bacteria</taxon>
        <taxon>Fusobacteriati</taxon>
        <taxon>Fusobacteriota</taxon>
        <taxon>Fusobacteriia</taxon>
        <taxon>Fusobacteriales</taxon>
        <taxon>Leptotrichiaceae</taxon>
        <taxon>Sebaldella</taxon>
    </lineage>
</organism>
<dbReference type="KEGG" id="str:Sterm_1484"/>
<dbReference type="PANTHER" id="PTHR30146">
    <property type="entry name" value="LACI-RELATED TRANSCRIPTIONAL REPRESSOR"/>
    <property type="match status" value="1"/>
</dbReference>
<reference evidence="5 6" key="2">
    <citation type="journal article" date="2010" name="Stand. Genomic Sci.">
        <title>Complete genome sequence of Sebaldella termitidis type strain (NCTC 11300).</title>
        <authorList>
            <person name="Harmon-Smith M."/>
            <person name="Celia L."/>
            <person name="Chertkov O."/>
            <person name="Lapidus A."/>
            <person name="Copeland A."/>
            <person name="Glavina Del Rio T."/>
            <person name="Nolan M."/>
            <person name="Lucas S."/>
            <person name="Tice H."/>
            <person name="Cheng J.F."/>
            <person name="Han C."/>
            <person name="Detter J.C."/>
            <person name="Bruce D."/>
            <person name="Goodwin L."/>
            <person name="Pitluck S."/>
            <person name="Pati A."/>
            <person name="Liolios K."/>
            <person name="Ivanova N."/>
            <person name="Mavromatis K."/>
            <person name="Mikhailova N."/>
            <person name="Chen A."/>
            <person name="Palaniappan K."/>
            <person name="Land M."/>
            <person name="Hauser L."/>
            <person name="Chang Y.J."/>
            <person name="Jeffries C.D."/>
            <person name="Brettin T."/>
            <person name="Goker M."/>
            <person name="Beck B."/>
            <person name="Bristow J."/>
            <person name="Eisen J.A."/>
            <person name="Markowitz V."/>
            <person name="Hugenholtz P."/>
            <person name="Kyrpides N.C."/>
            <person name="Klenk H.P."/>
            <person name="Chen F."/>
        </authorList>
    </citation>
    <scope>NUCLEOTIDE SEQUENCE [LARGE SCALE GENOMIC DNA]</scope>
    <source>
        <strain evidence="6">ATCC 33386 / NCTC 11300</strain>
    </source>
</reference>
<evidence type="ECO:0000256" key="1">
    <source>
        <dbReference type="ARBA" id="ARBA00023015"/>
    </source>
</evidence>